<evidence type="ECO:0000256" key="14">
    <source>
        <dbReference type="ARBA" id="ARBA00036634"/>
    </source>
</evidence>
<evidence type="ECO:0000256" key="3">
    <source>
        <dbReference type="ARBA" id="ARBA00022448"/>
    </source>
</evidence>
<keyword evidence="5" id="KW-0107">Calcium channel</keyword>
<evidence type="ECO:0000256" key="8">
    <source>
        <dbReference type="ARBA" id="ARBA00022837"/>
    </source>
</evidence>
<organism evidence="17">
    <name type="scientific">Prasinoderma singulare</name>
    <dbReference type="NCBI Taxonomy" id="676789"/>
    <lineage>
        <taxon>Eukaryota</taxon>
        <taxon>Viridiplantae</taxon>
        <taxon>Prasinodermophyta</taxon>
        <taxon>Prasinodermophyceae</taxon>
        <taxon>Prasinodermales</taxon>
        <taxon>Prasinodermaceae</taxon>
        <taxon>Prasinoderma</taxon>
    </lineage>
</organism>
<dbReference type="GO" id="GO:0005262">
    <property type="term" value="F:calcium channel activity"/>
    <property type="evidence" value="ECO:0007669"/>
    <property type="project" value="UniProtKB-KW"/>
</dbReference>
<comment type="similarity">
    <text evidence="2">Belongs to the MCU (TC 1.A.77) family.</text>
</comment>
<accession>A0A7S3F558</accession>
<evidence type="ECO:0000256" key="1">
    <source>
        <dbReference type="ARBA" id="ARBA00004448"/>
    </source>
</evidence>
<name>A0A7S3F558_9VIRI</name>
<comment type="catalytic activity">
    <reaction evidence="14">
        <text>Ca(2+)(in) = Ca(2+)(out)</text>
        <dbReference type="Rhea" id="RHEA:29671"/>
        <dbReference type="ChEBI" id="CHEBI:29108"/>
    </reaction>
</comment>
<gene>
    <name evidence="17" type="ORF">PSIN1315_LOCUS559</name>
</gene>
<evidence type="ECO:0000256" key="6">
    <source>
        <dbReference type="ARBA" id="ARBA00022692"/>
    </source>
</evidence>
<feature type="transmembrane region" description="Helical" evidence="15">
    <location>
        <begin position="6"/>
        <end position="25"/>
    </location>
</feature>
<feature type="transmembrane region" description="Helical" evidence="15">
    <location>
        <begin position="37"/>
        <end position="55"/>
    </location>
</feature>
<dbReference type="Pfam" id="PF04678">
    <property type="entry name" value="MCU"/>
    <property type="match status" value="1"/>
</dbReference>
<keyword evidence="11" id="KW-0496">Mitochondrion</keyword>
<reference evidence="17" key="1">
    <citation type="submission" date="2021-01" db="EMBL/GenBank/DDBJ databases">
        <authorList>
            <person name="Corre E."/>
            <person name="Pelletier E."/>
            <person name="Niang G."/>
            <person name="Scheremetjew M."/>
            <person name="Finn R."/>
            <person name="Kale V."/>
            <person name="Holt S."/>
            <person name="Cochrane G."/>
            <person name="Meng A."/>
            <person name="Brown T."/>
            <person name="Cohen L."/>
        </authorList>
    </citation>
    <scope>NUCLEOTIDE SEQUENCE</scope>
    <source>
        <strain evidence="17">RCC927</strain>
    </source>
</reference>
<dbReference type="AlphaFoldDB" id="A0A7S3F558"/>
<evidence type="ECO:0000256" key="11">
    <source>
        <dbReference type="ARBA" id="ARBA00023128"/>
    </source>
</evidence>
<evidence type="ECO:0000256" key="7">
    <source>
        <dbReference type="ARBA" id="ARBA00022792"/>
    </source>
</evidence>
<evidence type="ECO:0000256" key="9">
    <source>
        <dbReference type="ARBA" id="ARBA00022989"/>
    </source>
</evidence>
<evidence type="ECO:0000256" key="4">
    <source>
        <dbReference type="ARBA" id="ARBA00022568"/>
    </source>
</evidence>
<proteinExistence type="inferred from homology"/>
<evidence type="ECO:0000256" key="13">
    <source>
        <dbReference type="ARBA" id="ARBA00023303"/>
    </source>
</evidence>
<dbReference type="InterPro" id="IPR039055">
    <property type="entry name" value="MCU_fam"/>
</dbReference>
<keyword evidence="7" id="KW-0999">Mitochondrion inner membrane</keyword>
<keyword evidence="10" id="KW-0406">Ion transport</keyword>
<keyword evidence="12 15" id="KW-0472">Membrane</keyword>
<dbReference type="InterPro" id="IPR006769">
    <property type="entry name" value="MCU_C"/>
</dbReference>
<protein>
    <recommendedName>
        <fullName evidence="16">Calcium uniporter protein C-terminal domain-containing protein</fullName>
    </recommendedName>
</protein>
<keyword evidence="13" id="KW-0407">Ion channel</keyword>
<keyword evidence="3" id="KW-0813">Transport</keyword>
<evidence type="ECO:0000256" key="10">
    <source>
        <dbReference type="ARBA" id="ARBA00023065"/>
    </source>
</evidence>
<evidence type="ECO:0000256" key="15">
    <source>
        <dbReference type="SAM" id="Phobius"/>
    </source>
</evidence>
<comment type="subcellular location">
    <subcellularLocation>
        <location evidence="1">Mitochondrion inner membrane</location>
        <topology evidence="1">Multi-pass membrane protein</topology>
    </subcellularLocation>
</comment>
<dbReference type="PANTHER" id="PTHR13462">
    <property type="entry name" value="CALCIUM UNIPORTER PROTEIN, MITOCHONDRIAL"/>
    <property type="match status" value="1"/>
</dbReference>
<evidence type="ECO:0000256" key="2">
    <source>
        <dbReference type="ARBA" id="ARBA00005653"/>
    </source>
</evidence>
<dbReference type="GO" id="GO:1990246">
    <property type="term" value="C:uniplex complex"/>
    <property type="evidence" value="ECO:0007669"/>
    <property type="project" value="TreeGrafter"/>
</dbReference>
<evidence type="ECO:0000256" key="5">
    <source>
        <dbReference type="ARBA" id="ARBA00022673"/>
    </source>
</evidence>
<sequence length="108" mass="12742">MRARAVLWTGYAALLAQFGIFYQLTFYELSWDVMEPVSYFTGLAVAIGVFTWYISTEEECTNENIFQRIVRRRKDAMYVSTGHDIIKYRTLRQQREQLDKLLGEQSAR</sequence>
<dbReference type="EMBL" id="HBHY01000878">
    <property type="protein sequence ID" value="CAE0125414.1"/>
    <property type="molecule type" value="Transcribed_RNA"/>
</dbReference>
<keyword evidence="4" id="KW-0109">Calcium transport</keyword>
<dbReference type="GO" id="GO:0015292">
    <property type="term" value="F:uniporter activity"/>
    <property type="evidence" value="ECO:0007669"/>
    <property type="project" value="TreeGrafter"/>
</dbReference>
<keyword evidence="9 15" id="KW-1133">Transmembrane helix</keyword>
<evidence type="ECO:0000256" key="12">
    <source>
        <dbReference type="ARBA" id="ARBA00023136"/>
    </source>
</evidence>
<evidence type="ECO:0000313" key="17">
    <source>
        <dbReference type="EMBL" id="CAE0125414.1"/>
    </source>
</evidence>
<keyword evidence="8" id="KW-0106">Calcium</keyword>
<feature type="domain" description="Calcium uniporter protein C-terminal" evidence="16">
    <location>
        <begin position="2"/>
        <end position="91"/>
    </location>
</feature>
<keyword evidence="6 15" id="KW-0812">Transmembrane</keyword>
<evidence type="ECO:0000259" key="16">
    <source>
        <dbReference type="Pfam" id="PF04678"/>
    </source>
</evidence>
<dbReference type="GO" id="GO:0036444">
    <property type="term" value="P:calcium import into the mitochondrion"/>
    <property type="evidence" value="ECO:0007669"/>
    <property type="project" value="TreeGrafter"/>
</dbReference>
<dbReference type="PANTHER" id="PTHR13462:SF10">
    <property type="entry name" value="CALCIUM UNIPORTER PROTEIN, MITOCHONDRIAL"/>
    <property type="match status" value="1"/>
</dbReference>
<dbReference type="GO" id="GO:0051560">
    <property type="term" value="P:mitochondrial calcium ion homeostasis"/>
    <property type="evidence" value="ECO:0007669"/>
    <property type="project" value="InterPro"/>
</dbReference>